<dbReference type="GeneID" id="54484802"/>
<reference evidence="1" key="1">
    <citation type="journal article" date="2020" name="Stud. Mycol.">
        <title>101 Dothideomycetes genomes: a test case for predicting lifestyles and emergence of pathogens.</title>
        <authorList>
            <person name="Haridas S."/>
            <person name="Albert R."/>
            <person name="Binder M."/>
            <person name="Bloem J."/>
            <person name="Labutti K."/>
            <person name="Salamov A."/>
            <person name="Andreopoulos B."/>
            <person name="Baker S."/>
            <person name="Barry K."/>
            <person name="Bills G."/>
            <person name="Bluhm B."/>
            <person name="Cannon C."/>
            <person name="Castanera R."/>
            <person name="Culley D."/>
            <person name="Daum C."/>
            <person name="Ezra D."/>
            <person name="Gonzalez J."/>
            <person name="Henrissat B."/>
            <person name="Kuo A."/>
            <person name="Liang C."/>
            <person name="Lipzen A."/>
            <person name="Lutzoni F."/>
            <person name="Magnuson J."/>
            <person name="Mondo S."/>
            <person name="Nolan M."/>
            <person name="Ohm R."/>
            <person name="Pangilinan J."/>
            <person name="Park H.-J."/>
            <person name="Ramirez L."/>
            <person name="Alfaro M."/>
            <person name="Sun H."/>
            <person name="Tritt A."/>
            <person name="Yoshinaga Y."/>
            <person name="Zwiers L.-H."/>
            <person name="Turgeon B."/>
            <person name="Goodwin S."/>
            <person name="Spatafora J."/>
            <person name="Crous P."/>
            <person name="Grigoriev I."/>
        </authorList>
    </citation>
    <scope>NUCLEOTIDE SEQUENCE</scope>
    <source>
        <strain evidence="1">CBS 121739</strain>
    </source>
</reference>
<protein>
    <submittedName>
        <fullName evidence="1">Uncharacterized protein</fullName>
    </submittedName>
</protein>
<sequence length="115" mass="12808">MPFPLLFTLSTSTRHEIISLRDFPPSFSELKATIARTIPTSPNCAEFMAKYAKKPDGGDDADVVGDIKVRWSTVGRDSRIWPAATLMTEENCEALLRLMDNGKDVLEVGYGEKKE</sequence>
<name>A0A6A6W9U5_9PEZI</name>
<dbReference type="AlphaFoldDB" id="A0A6A6W9U5"/>
<evidence type="ECO:0000313" key="1">
    <source>
        <dbReference type="EMBL" id="KAF2758929.1"/>
    </source>
</evidence>
<dbReference type="OrthoDB" id="4415650at2759"/>
<evidence type="ECO:0000313" key="2">
    <source>
        <dbReference type="Proteomes" id="UP000799437"/>
    </source>
</evidence>
<dbReference type="RefSeq" id="XP_033601380.1">
    <property type="nucleotide sequence ID" value="XM_033743748.1"/>
</dbReference>
<organism evidence="1 2">
    <name type="scientific">Pseudovirgaria hyperparasitica</name>
    <dbReference type="NCBI Taxonomy" id="470096"/>
    <lineage>
        <taxon>Eukaryota</taxon>
        <taxon>Fungi</taxon>
        <taxon>Dikarya</taxon>
        <taxon>Ascomycota</taxon>
        <taxon>Pezizomycotina</taxon>
        <taxon>Dothideomycetes</taxon>
        <taxon>Dothideomycetes incertae sedis</taxon>
        <taxon>Acrospermales</taxon>
        <taxon>Acrospermaceae</taxon>
        <taxon>Pseudovirgaria</taxon>
    </lineage>
</organism>
<dbReference type="Proteomes" id="UP000799437">
    <property type="component" value="Unassembled WGS sequence"/>
</dbReference>
<keyword evidence="2" id="KW-1185">Reference proteome</keyword>
<dbReference type="EMBL" id="ML996570">
    <property type="protein sequence ID" value="KAF2758929.1"/>
    <property type="molecule type" value="Genomic_DNA"/>
</dbReference>
<gene>
    <name evidence="1" type="ORF">EJ05DRAFT_475172</name>
</gene>
<accession>A0A6A6W9U5</accession>
<proteinExistence type="predicted"/>